<dbReference type="PANTHER" id="PTHR31232">
    <property type="match status" value="1"/>
</dbReference>
<keyword evidence="3 6" id="KW-0713">Self-incompatibility</keyword>
<dbReference type="PANTHER" id="PTHR31232:SF149">
    <property type="entry name" value="S-PROTEIN HOMOLOG"/>
    <property type="match status" value="1"/>
</dbReference>
<evidence type="ECO:0000256" key="6">
    <source>
        <dbReference type="RuleBase" id="RU367044"/>
    </source>
</evidence>
<organism evidence="7 8">
    <name type="scientific">Rhododendron simsii</name>
    <name type="common">Sims's rhododendron</name>
    <dbReference type="NCBI Taxonomy" id="118357"/>
    <lineage>
        <taxon>Eukaryota</taxon>
        <taxon>Viridiplantae</taxon>
        <taxon>Streptophyta</taxon>
        <taxon>Embryophyta</taxon>
        <taxon>Tracheophyta</taxon>
        <taxon>Spermatophyta</taxon>
        <taxon>Magnoliopsida</taxon>
        <taxon>eudicotyledons</taxon>
        <taxon>Gunneridae</taxon>
        <taxon>Pentapetalae</taxon>
        <taxon>asterids</taxon>
        <taxon>Ericales</taxon>
        <taxon>Ericaceae</taxon>
        <taxon>Ericoideae</taxon>
        <taxon>Rhodoreae</taxon>
        <taxon>Rhododendron</taxon>
    </lineage>
</organism>
<reference evidence="7" key="1">
    <citation type="submission" date="2019-11" db="EMBL/GenBank/DDBJ databases">
        <authorList>
            <person name="Liu Y."/>
            <person name="Hou J."/>
            <person name="Li T.-Q."/>
            <person name="Guan C.-H."/>
            <person name="Wu X."/>
            <person name="Wu H.-Z."/>
            <person name="Ling F."/>
            <person name="Zhang R."/>
            <person name="Shi X.-G."/>
            <person name="Ren J.-P."/>
            <person name="Chen E.-F."/>
            <person name="Sun J.-M."/>
        </authorList>
    </citation>
    <scope>NUCLEOTIDE SEQUENCE</scope>
    <source>
        <strain evidence="7">Adult_tree_wgs_1</strain>
        <tissue evidence="7">Leaves</tissue>
    </source>
</reference>
<evidence type="ECO:0000313" key="8">
    <source>
        <dbReference type="Proteomes" id="UP000626092"/>
    </source>
</evidence>
<evidence type="ECO:0000256" key="4">
    <source>
        <dbReference type="ARBA" id="ARBA00022525"/>
    </source>
</evidence>
<keyword evidence="8" id="KW-1185">Reference proteome</keyword>
<comment type="similarity">
    <text evidence="2 6">Belongs to the plant self-incompatibility (S1) protein family.</text>
</comment>
<dbReference type="OrthoDB" id="1900999at2759"/>
<dbReference type="Pfam" id="PF05938">
    <property type="entry name" value="Self-incomp_S1"/>
    <property type="match status" value="1"/>
</dbReference>
<proteinExistence type="inferred from homology"/>
<gene>
    <name evidence="7" type="ORF">RHSIM_Rhsim03G0219200</name>
</gene>
<evidence type="ECO:0000256" key="1">
    <source>
        <dbReference type="ARBA" id="ARBA00004613"/>
    </source>
</evidence>
<dbReference type="GO" id="GO:0060320">
    <property type="term" value="P:rejection of self pollen"/>
    <property type="evidence" value="ECO:0007669"/>
    <property type="project" value="UniProtKB-KW"/>
</dbReference>
<evidence type="ECO:0000256" key="2">
    <source>
        <dbReference type="ARBA" id="ARBA00005581"/>
    </source>
</evidence>
<sequence length="129" mass="15023">MLMFLSLFSLSKASDDPDSLQVMHVRVTNQLANGVVLTIHCKSADNDLGIYVLSYGQFLEWHFRKNIWGTTRFYCYLFSKRGNNSFDVYRQGMCSQHCPWSGELRELDVEAELRIYCAVVFVTIIYIIY</sequence>
<keyword evidence="5" id="KW-0732">Signal</keyword>
<comment type="subcellular location">
    <subcellularLocation>
        <location evidence="1 6">Secreted</location>
    </subcellularLocation>
</comment>
<accession>A0A834H6A2</accession>
<evidence type="ECO:0000256" key="3">
    <source>
        <dbReference type="ARBA" id="ARBA00022471"/>
    </source>
</evidence>
<comment type="caution">
    <text evidence="7">The sequence shown here is derived from an EMBL/GenBank/DDBJ whole genome shotgun (WGS) entry which is preliminary data.</text>
</comment>
<dbReference type="Proteomes" id="UP000626092">
    <property type="component" value="Unassembled WGS sequence"/>
</dbReference>
<dbReference type="GO" id="GO:0005576">
    <property type="term" value="C:extracellular region"/>
    <property type="evidence" value="ECO:0007669"/>
    <property type="project" value="UniProtKB-SubCell"/>
</dbReference>
<dbReference type="EMBL" id="WJXA01000003">
    <property type="protein sequence ID" value="KAF7148807.1"/>
    <property type="molecule type" value="Genomic_DNA"/>
</dbReference>
<evidence type="ECO:0000256" key="5">
    <source>
        <dbReference type="ARBA" id="ARBA00022729"/>
    </source>
</evidence>
<keyword evidence="4 6" id="KW-0964">Secreted</keyword>
<dbReference type="InterPro" id="IPR010264">
    <property type="entry name" value="Self-incomp_S1"/>
</dbReference>
<dbReference type="AlphaFoldDB" id="A0A834H6A2"/>
<evidence type="ECO:0000313" key="7">
    <source>
        <dbReference type="EMBL" id="KAF7148807.1"/>
    </source>
</evidence>
<protein>
    <recommendedName>
        <fullName evidence="6">S-protein homolog</fullName>
    </recommendedName>
</protein>
<name>A0A834H6A2_RHOSS</name>